<accession>A0A6G4M302</accession>
<dbReference type="AlphaFoldDB" id="A0A6G4M302"/>
<dbReference type="GO" id="GO:0016787">
    <property type="term" value="F:hydrolase activity"/>
    <property type="evidence" value="ECO:0007669"/>
    <property type="project" value="UniProtKB-KW"/>
</dbReference>
<protein>
    <submittedName>
        <fullName evidence="1">Glycosyl hydrolase family 2</fullName>
    </submittedName>
</protein>
<proteinExistence type="predicted"/>
<organism evidence="1">
    <name type="scientific">Klebsiella pneumoniae</name>
    <dbReference type="NCBI Taxonomy" id="573"/>
    <lineage>
        <taxon>Bacteria</taxon>
        <taxon>Pseudomonadati</taxon>
        <taxon>Pseudomonadota</taxon>
        <taxon>Gammaproteobacteria</taxon>
        <taxon>Enterobacterales</taxon>
        <taxon>Enterobacteriaceae</taxon>
        <taxon>Klebsiella/Raoultella group</taxon>
        <taxon>Klebsiella</taxon>
        <taxon>Klebsiella pneumoniae complex</taxon>
    </lineage>
</organism>
<evidence type="ECO:0000313" key="1">
    <source>
        <dbReference type="EMBL" id="NGF19772.1"/>
    </source>
</evidence>
<dbReference type="EMBL" id="JAAJTI010000001">
    <property type="protein sequence ID" value="NGF19772.1"/>
    <property type="molecule type" value="Genomic_DNA"/>
</dbReference>
<gene>
    <name evidence="1" type="ORF">G5628_00190</name>
</gene>
<comment type="caution">
    <text evidence="1">The sequence shown here is derived from an EMBL/GenBank/DDBJ whole genome shotgun (WGS) entry which is preliminary data.</text>
</comment>
<sequence>MSPARGSTVTSQLPVTIDYRIDNHRGKRVGANQHT</sequence>
<keyword evidence="1" id="KW-0378">Hydrolase</keyword>
<name>A0A6G4M302_KLEPN</name>
<reference evidence="1" key="1">
    <citation type="submission" date="2020-02" db="EMBL/GenBank/DDBJ databases">
        <title>WGS of Carbapenem-Resistant Entrobacteriaceae.</title>
        <authorList>
            <person name="Tokajian S."/>
            <person name="El Chaar M."/>
            <person name="El Khoury M."/>
        </authorList>
    </citation>
    <scope>NUCLEOTIDE SEQUENCE</scope>
    <source>
        <strain evidence="1">KPM_14</strain>
    </source>
</reference>